<evidence type="ECO:0000256" key="5">
    <source>
        <dbReference type="ARBA" id="ARBA00023136"/>
    </source>
</evidence>
<evidence type="ECO:0000256" key="7">
    <source>
        <dbReference type="SAM" id="Phobius"/>
    </source>
</evidence>
<dbReference type="SMART" id="SM00287">
    <property type="entry name" value="SH3b"/>
    <property type="match status" value="1"/>
</dbReference>
<organism evidence="9 10">
    <name type="scientific">Candidatus Magnetoglobus multicellularis str. Araruama</name>
    <dbReference type="NCBI Taxonomy" id="890399"/>
    <lineage>
        <taxon>Bacteria</taxon>
        <taxon>Pseudomonadati</taxon>
        <taxon>Thermodesulfobacteriota</taxon>
        <taxon>Desulfobacteria</taxon>
        <taxon>Desulfobacterales</taxon>
        <taxon>Desulfobacteraceae</taxon>
        <taxon>Candidatus Magnetoglobus</taxon>
    </lineage>
</organism>
<dbReference type="AlphaFoldDB" id="A0A1V1PH78"/>
<gene>
    <name evidence="9" type="ORF">OMM_00434</name>
</gene>
<evidence type="ECO:0000313" key="10">
    <source>
        <dbReference type="Proteomes" id="UP000189670"/>
    </source>
</evidence>
<dbReference type="Pfam" id="PF08239">
    <property type="entry name" value="SH3_3"/>
    <property type="match status" value="1"/>
</dbReference>
<accession>A0A1V1PH78</accession>
<evidence type="ECO:0000259" key="8">
    <source>
        <dbReference type="PROSITE" id="PS51781"/>
    </source>
</evidence>
<evidence type="ECO:0000256" key="4">
    <source>
        <dbReference type="ARBA" id="ARBA00022989"/>
    </source>
</evidence>
<dbReference type="InterPro" id="IPR016476">
    <property type="entry name" value="SH3_dom_pro"/>
</dbReference>
<evidence type="ECO:0000256" key="3">
    <source>
        <dbReference type="ARBA" id="ARBA00022729"/>
    </source>
</evidence>
<reference evidence="10" key="1">
    <citation type="submission" date="2012-11" db="EMBL/GenBank/DDBJ databases">
        <authorList>
            <person name="Lucero-Rivera Y.E."/>
            <person name="Tovar-Ramirez D."/>
        </authorList>
    </citation>
    <scope>NUCLEOTIDE SEQUENCE [LARGE SCALE GENOMIC DNA]</scope>
    <source>
        <strain evidence="10">Araruama</strain>
    </source>
</reference>
<dbReference type="Proteomes" id="UP000189670">
    <property type="component" value="Unassembled WGS sequence"/>
</dbReference>
<dbReference type="PROSITE" id="PS51781">
    <property type="entry name" value="SH3B"/>
    <property type="match status" value="1"/>
</dbReference>
<feature type="transmembrane region" description="Helical" evidence="7">
    <location>
        <begin position="188"/>
        <end position="206"/>
    </location>
</feature>
<keyword evidence="4 7" id="KW-1133">Transmembrane helix</keyword>
<sequence>MKMKISVYFVLTCCLFITTMAYSENRYVTERMRITLRTGPDVSYKVIGLVGSGESVELLEGREQWSRVETEDGKVGWVMTRFLSTDTPKSDLLETLQKEHERLKNKAKSYADENSKLKTENLDIKKELSKKVIEFNQLNQRYEALNKGCQKYKELKIEHDKVAGEMKKRQAELVQLKEEKAVLESNQLFWGFGLALGVLAAGFMIGKTSQKKRSGRLF</sequence>
<dbReference type="InterPro" id="IPR003646">
    <property type="entry name" value="SH3-like_bac-type"/>
</dbReference>
<evidence type="ECO:0000256" key="2">
    <source>
        <dbReference type="ARBA" id="ARBA00022692"/>
    </source>
</evidence>
<keyword evidence="3" id="KW-0732">Signal</keyword>
<dbReference type="NCBIfam" id="TIGR04211">
    <property type="entry name" value="SH3_and_anchor"/>
    <property type="match status" value="1"/>
</dbReference>
<evidence type="ECO:0000313" key="9">
    <source>
        <dbReference type="EMBL" id="ETR74124.1"/>
    </source>
</evidence>
<comment type="subcellular location">
    <subcellularLocation>
        <location evidence="1">Membrane</location>
        <topology evidence="1">Single-pass membrane protein</topology>
    </subcellularLocation>
</comment>
<dbReference type="GO" id="GO:0016020">
    <property type="term" value="C:membrane"/>
    <property type="evidence" value="ECO:0007669"/>
    <property type="project" value="UniProtKB-SubCell"/>
</dbReference>
<proteinExistence type="predicted"/>
<keyword evidence="5 7" id="KW-0472">Membrane</keyword>
<dbReference type="Gene3D" id="2.30.30.40">
    <property type="entry name" value="SH3 Domains"/>
    <property type="match status" value="1"/>
</dbReference>
<name>A0A1V1PH78_9BACT</name>
<protein>
    <submittedName>
        <fullName evidence="9">SH3 domain protein</fullName>
    </submittedName>
</protein>
<keyword evidence="2 7" id="KW-0812">Transmembrane</keyword>
<evidence type="ECO:0000256" key="6">
    <source>
        <dbReference type="SAM" id="Coils"/>
    </source>
</evidence>
<feature type="coiled-coil region" evidence="6">
    <location>
        <begin position="93"/>
        <end position="186"/>
    </location>
</feature>
<dbReference type="EMBL" id="ATBP01000020">
    <property type="protein sequence ID" value="ETR74124.1"/>
    <property type="molecule type" value="Genomic_DNA"/>
</dbReference>
<feature type="domain" description="SH3b" evidence="8">
    <location>
        <begin position="23"/>
        <end position="87"/>
    </location>
</feature>
<keyword evidence="6" id="KW-0175">Coiled coil</keyword>
<evidence type="ECO:0000256" key="1">
    <source>
        <dbReference type="ARBA" id="ARBA00004167"/>
    </source>
</evidence>
<comment type="caution">
    <text evidence="9">The sequence shown here is derived from an EMBL/GenBank/DDBJ whole genome shotgun (WGS) entry which is preliminary data.</text>
</comment>